<dbReference type="Gene3D" id="3.50.50.60">
    <property type="entry name" value="FAD/NAD(P)-binding domain"/>
    <property type="match status" value="1"/>
</dbReference>
<proteinExistence type="inferred from homology"/>
<keyword evidence="8" id="KW-1185">Reference proteome</keyword>
<dbReference type="PANTHER" id="PTHR46720">
    <property type="entry name" value="HYDROXYLASE, PUTATIVE (AFU_ORTHOLOGUE AFUA_3G01460)-RELATED"/>
    <property type="match status" value="1"/>
</dbReference>
<evidence type="ECO:0000259" key="6">
    <source>
        <dbReference type="Pfam" id="PF01494"/>
    </source>
</evidence>
<comment type="caution">
    <text evidence="7">The sequence shown here is derived from an EMBL/GenBank/DDBJ whole genome shotgun (WGS) entry which is preliminary data.</text>
</comment>
<evidence type="ECO:0000313" key="7">
    <source>
        <dbReference type="EMBL" id="OLN92811.1"/>
    </source>
</evidence>
<dbReference type="InterPro" id="IPR036188">
    <property type="entry name" value="FAD/NAD-bd_sf"/>
</dbReference>
<evidence type="ECO:0000256" key="3">
    <source>
        <dbReference type="ARBA" id="ARBA00022630"/>
    </source>
</evidence>
<keyword evidence="3" id="KW-0285">Flavoprotein</keyword>
<evidence type="ECO:0000256" key="5">
    <source>
        <dbReference type="ARBA" id="ARBA00023002"/>
    </source>
</evidence>
<dbReference type="GO" id="GO:0071949">
    <property type="term" value="F:FAD binding"/>
    <property type="evidence" value="ECO:0007669"/>
    <property type="project" value="InterPro"/>
</dbReference>
<dbReference type="PANTHER" id="PTHR46720:SF3">
    <property type="entry name" value="FAD-BINDING DOMAIN-CONTAINING PROTEIN-RELATED"/>
    <property type="match status" value="1"/>
</dbReference>
<comment type="cofactor">
    <cofactor evidence="1">
        <name>FAD</name>
        <dbReference type="ChEBI" id="CHEBI:57692"/>
    </cofactor>
</comment>
<dbReference type="SUPFAM" id="SSF54373">
    <property type="entry name" value="FAD-linked reductases, C-terminal domain"/>
    <property type="match status" value="1"/>
</dbReference>
<gene>
    <name evidence="7" type="ORF">CCHL11_06767</name>
</gene>
<keyword evidence="5" id="KW-0560">Oxidoreductase</keyword>
<evidence type="ECO:0000256" key="2">
    <source>
        <dbReference type="ARBA" id="ARBA00007992"/>
    </source>
</evidence>
<keyword evidence="4" id="KW-0274">FAD</keyword>
<dbReference type="InterPro" id="IPR051104">
    <property type="entry name" value="FAD_monoxygenase"/>
</dbReference>
<accession>A0A1Q8RZA4</accession>
<dbReference type="EMBL" id="MPGH01000059">
    <property type="protein sequence ID" value="OLN92811.1"/>
    <property type="molecule type" value="Genomic_DNA"/>
</dbReference>
<organism evidence="7 8">
    <name type="scientific">Colletotrichum chlorophyti</name>
    <dbReference type="NCBI Taxonomy" id="708187"/>
    <lineage>
        <taxon>Eukaryota</taxon>
        <taxon>Fungi</taxon>
        <taxon>Dikarya</taxon>
        <taxon>Ascomycota</taxon>
        <taxon>Pezizomycotina</taxon>
        <taxon>Sordariomycetes</taxon>
        <taxon>Hypocreomycetidae</taxon>
        <taxon>Glomerellales</taxon>
        <taxon>Glomerellaceae</taxon>
        <taxon>Colletotrichum</taxon>
    </lineage>
</organism>
<dbReference type="GO" id="GO:0016491">
    <property type="term" value="F:oxidoreductase activity"/>
    <property type="evidence" value="ECO:0007669"/>
    <property type="project" value="UniProtKB-KW"/>
</dbReference>
<dbReference type="Pfam" id="PF01494">
    <property type="entry name" value="FAD_binding_3"/>
    <property type="match status" value="1"/>
</dbReference>
<protein>
    <submittedName>
        <fullName evidence="7">Salicylate hydroxylase 3</fullName>
    </submittedName>
</protein>
<evidence type="ECO:0000256" key="4">
    <source>
        <dbReference type="ARBA" id="ARBA00022827"/>
    </source>
</evidence>
<reference evidence="7 8" key="1">
    <citation type="submission" date="2016-11" db="EMBL/GenBank/DDBJ databases">
        <title>Draft Genome Assembly of Colletotrichum chlorophyti a pathogen of herbaceous plants.</title>
        <authorList>
            <person name="Gan P."/>
            <person name="Narusaka M."/>
            <person name="Tsushima A."/>
            <person name="Narusaka Y."/>
            <person name="Takano Y."/>
            <person name="Shirasu K."/>
        </authorList>
    </citation>
    <scope>NUCLEOTIDE SEQUENCE [LARGE SCALE GENOMIC DNA]</scope>
    <source>
        <strain evidence="7 8">NTL11</strain>
    </source>
</reference>
<dbReference type="Proteomes" id="UP000186583">
    <property type="component" value="Unassembled WGS sequence"/>
</dbReference>
<sequence>MKNFEVAIVGGGISGIALAIALSKRNVPCAVYEQAHAFGELGVGLGVTPNAARAMNICDAKVYEAFNKVSGAPYKWEILDGTDEKTDDFVHFTVGNGESGVRGCHRAHFLNGLVDLLPPGIIRFNKQLDRIEEPAGPSGKVRLIFGDGTTAEADAVVGSDGIKSHTRALLVGANHPSAKCTYTHKFSYRGLVPMQQAVEVLGPNGDKASGIWVGNDIHVVTYPVAQGTMLNVVAHCTDHGDWPSETQLTLPCRLEDLAEDTKGLSPRIRKLIGLIKNVDRWGQFDLGYRPLPTFAKGRICLIGDAAHASTPYQGSGAGICLEDAAVLASLLADGRVQDGAGLEAAFSAFDAVRRERGHFLVDSSRRTGELLQLQSEHGKDFAKLEEELHQLIKDMWYFDIDKNVTDALENLGKRLSSK</sequence>
<dbReference type="PRINTS" id="PR00420">
    <property type="entry name" value="RNGMNOXGNASE"/>
</dbReference>
<dbReference type="SUPFAM" id="SSF51905">
    <property type="entry name" value="FAD/NAD(P)-binding domain"/>
    <property type="match status" value="1"/>
</dbReference>
<dbReference type="OrthoDB" id="417877at2759"/>
<name>A0A1Q8RZA4_9PEZI</name>
<evidence type="ECO:0000313" key="8">
    <source>
        <dbReference type="Proteomes" id="UP000186583"/>
    </source>
</evidence>
<comment type="similarity">
    <text evidence="2">Belongs to the paxM FAD-dependent monooxygenase family.</text>
</comment>
<evidence type="ECO:0000256" key="1">
    <source>
        <dbReference type="ARBA" id="ARBA00001974"/>
    </source>
</evidence>
<dbReference type="AlphaFoldDB" id="A0A1Q8RZA4"/>
<dbReference type="GO" id="GO:0044550">
    <property type="term" value="P:secondary metabolite biosynthetic process"/>
    <property type="evidence" value="ECO:0007669"/>
    <property type="project" value="TreeGrafter"/>
</dbReference>
<dbReference type="STRING" id="708187.A0A1Q8RZA4"/>
<feature type="domain" description="FAD-binding" evidence="6">
    <location>
        <begin position="4"/>
        <end position="362"/>
    </location>
</feature>
<dbReference type="InterPro" id="IPR002938">
    <property type="entry name" value="FAD-bd"/>
</dbReference>